<comment type="caution">
    <text evidence="3">The sequence shown here is derived from an EMBL/GenBank/DDBJ whole genome shotgun (WGS) entry which is preliminary data.</text>
</comment>
<dbReference type="AlphaFoldDB" id="A0A7W8G1X9"/>
<proteinExistence type="predicted"/>
<keyword evidence="2" id="KW-0472">Membrane</keyword>
<feature type="transmembrane region" description="Helical" evidence="2">
    <location>
        <begin position="208"/>
        <end position="225"/>
    </location>
</feature>
<protein>
    <submittedName>
        <fullName evidence="3">Nucleotide-binding universal stress UspA family protein</fullName>
    </submittedName>
</protein>
<evidence type="ECO:0000256" key="1">
    <source>
        <dbReference type="SAM" id="Coils"/>
    </source>
</evidence>
<dbReference type="EMBL" id="JACHHP010000002">
    <property type="protein sequence ID" value="MBB5208115.1"/>
    <property type="molecule type" value="Genomic_DNA"/>
</dbReference>
<keyword evidence="2" id="KW-1133">Transmembrane helix</keyword>
<accession>A0A7W8G1X9</accession>
<evidence type="ECO:0000313" key="3">
    <source>
        <dbReference type="EMBL" id="MBB5208115.1"/>
    </source>
</evidence>
<keyword evidence="4" id="KW-1185">Reference proteome</keyword>
<organism evidence="3 4">
    <name type="scientific">Chiayiivirga flava</name>
    <dbReference type="NCBI Taxonomy" id="659595"/>
    <lineage>
        <taxon>Bacteria</taxon>
        <taxon>Pseudomonadati</taxon>
        <taxon>Pseudomonadota</taxon>
        <taxon>Gammaproteobacteria</taxon>
        <taxon>Lysobacterales</taxon>
        <taxon>Lysobacteraceae</taxon>
        <taxon>Chiayiivirga</taxon>
    </lineage>
</organism>
<sequence>MIVGTDETYQEAKDSLARVQSFQTETLRRTDDLGAQLHFGEAIDPAQRLVDLFRRLSVEALQDFPDVVLSDIKNHANNVFNLFQQIVDFSPESGNPKQQRQQIVSQLIGAYPGTFQGLHPYIAYSLHRAADFQRLDAAARATLQSVEDRSTAFSEAMEKHEAEARRVLDEIRKVAAEEGVTQQAAHFRAESETHENNAEEWRKRTVRIAWLLGVFAVASLFIHRIPILRPDTIYDTIQLAISKILVFFVITYMLILSARNFMSHKHNSVVNKHRQNALVTHRALVEGAADSGARDAVMVHAASCIFSPQPTGYTQQGSDGEGSSPRSVIELASRSVVAAAKQSN</sequence>
<gene>
    <name evidence="3" type="ORF">HNQ52_001644</name>
</gene>
<dbReference type="RefSeq" id="WP_183960616.1">
    <property type="nucleotide sequence ID" value="NZ_JACHHP010000002.1"/>
</dbReference>
<evidence type="ECO:0000256" key="2">
    <source>
        <dbReference type="SAM" id="Phobius"/>
    </source>
</evidence>
<dbReference type="Proteomes" id="UP000521199">
    <property type="component" value="Unassembled WGS sequence"/>
</dbReference>
<feature type="coiled-coil region" evidence="1">
    <location>
        <begin position="143"/>
        <end position="204"/>
    </location>
</feature>
<reference evidence="3 4" key="1">
    <citation type="submission" date="2020-08" db="EMBL/GenBank/DDBJ databases">
        <title>Genomic Encyclopedia of Type Strains, Phase IV (KMG-IV): sequencing the most valuable type-strain genomes for metagenomic binning, comparative biology and taxonomic classification.</title>
        <authorList>
            <person name="Goeker M."/>
        </authorList>
    </citation>
    <scope>NUCLEOTIDE SEQUENCE [LARGE SCALE GENOMIC DNA]</scope>
    <source>
        <strain evidence="3 4">DSM 24163</strain>
    </source>
</reference>
<keyword evidence="2" id="KW-0812">Transmembrane</keyword>
<name>A0A7W8G1X9_9GAMM</name>
<keyword evidence="1" id="KW-0175">Coiled coil</keyword>
<feature type="transmembrane region" description="Helical" evidence="2">
    <location>
        <begin position="237"/>
        <end position="256"/>
    </location>
</feature>
<evidence type="ECO:0000313" key="4">
    <source>
        <dbReference type="Proteomes" id="UP000521199"/>
    </source>
</evidence>